<dbReference type="InterPro" id="IPR029058">
    <property type="entry name" value="AB_hydrolase_fold"/>
</dbReference>
<evidence type="ECO:0000313" key="4">
    <source>
        <dbReference type="EMBL" id="CAF3970043.1"/>
    </source>
</evidence>
<accession>A0A815PNK9</accession>
<dbReference type="AlphaFoldDB" id="A0A815PNK9"/>
<reference evidence="3" key="1">
    <citation type="submission" date="2021-02" db="EMBL/GenBank/DDBJ databases">
        <authorList>
            <person name="Nowell W R."/>
        </authorList>
    </citation>
    <scope>NUCLEOTIDE SEQUENCE</scope>
</reference>
<dbReference type="OrthoDB" id="408631at2759"/>
<dbReference type="Proteomes" id="UP000663882">
    <property type="component" value="Unassembled WGS sequence"/>
</dbReference>
<dbReference type="PANTHER" id="PTHR48081">
    <property type="entry name" value="AB HYDROLASE SUPERFAMILY PROTEIN C4A8.06C"/>
    <property type="match status" value="1"/>
</dbReference>
<dbReference type="EMBL" id="CAJOAX010006088">
    <property type="protein sequence ID" value="CAF3970043.1"/>
    <property type="molecule type" value="Genomic_DNA"/>
</dbReference>
<evidence type="ECO:0000259" key="2">
    <source>
        <dbReference type="Pfam" id="PF07859"/>
    </source>
</evidence>
<name>A0A815PNK9_9BILA</name>
<dbReference type="Gene3D" id="3.40.50.1820">
    <property type="entry name" value="alpha/beta hydrolase"/>
    <property type="match status" value="1"/>
</dbReference>
<feature type="domain" description="Alpha/beta hydrolase fold-3" evidence="2">
    <location>
        <begin position="70"/>
        <end position="274"/>
    </location>
</feature>
<dbReference type="GO" id="GO:0016787">
    <property type="term" value="F:hydrolase activity"/>
    <property type="evidence" value="ECO:0007669"/>
    <property type="project" value="UniProtKB-KW"/>
</dbReference>
<dbReference type="PANTHER" id="PTHR48081:SF8">
    <property type="entry name" value="ALPHA_BETA HYDROLASE FOLD-3 DOMAIN-CONTAINING PROTEIN-RELATED"/>
    <property type="match status" value="1"/>
</dbReference>
<dbReference type="InterPro" id="IPR050300">
    <property type="entry name" value="GDXG_lipolytic_enzyme"/>
</dbReference>
<evidence type="ECO:0000313" key="5">
    <source>
        <dbReference type="Proteomes" id="UP000663882"/>
    </source>
</evidence>
<dbReference type="Pfam" id="PF07859">
    <property type="entry name" value="Abhydrolase_3"/>
    <property type="match status" value="1"/>
</dbReference>
<sequence length="305" mass="34111">MKSSSKHDALEDSLIKIKDIRSTFNMNAIVPTPSQCQIDKEVFEHDGHIVGAYWISNHQKNLKKETDHILLYMHGGGYMAGDIHSYSGIECHFSKIFNITILHLEYRLNPEHPLTAAVDDSVALYRALLRDNISSSQLVIMGDSAGGGLALLTIQAIIARQLPVPRGVIVLSPWTDLSASGESYTRNRLTDVMLTTDRIKWMVKVILSTNHPELSADSPVVSPLFGSFEGFPPMYINVGTAEVAEDDSRAVVKKAKDTGINVTFEEGLHLMHVYPIFFLYCPEARNTLNNINKWIQTIFDQKLNE</sequence>
<evidence type="ECO:0000313" key="3">
    <source>
        <dbReference type="EMBL" id="CAF1451204.1"/>
    </source>
</evidence>
<evidence type="ECO:0000256" key="1">
    <source>
        <dbReference type="ARBA" id="ARBA00022801"/>
    </source>
</evidence>
<dbReference type="Proteomes" id="UP000663823">
    <property type="component" value="Unassembled WGS sequence"/>
</dbReference>
<protein>
    <recommendedName>
        <fullName evidence="2">Alpha/beta hydrolase fold-3 domain-containing protein</fullName>
    </recommendedName>
</protein>
<dbReference type="EMBL" id="CAJNOO010006609">
    <property type="protein sequence ID" value="CAF1451204.1"/>
    <property type="molecule type" value="Genomic_DNA"/>
</dbReference>
<dbReference type="InterPro" id="IPR013094">
    <property type="entry name" value="AB_hydrolase_3"/>
</dbReference>
<gene>
    <name evidence="4" type="ORF">OTI717_LOCUS27383</name>
    <name evidence="3" type="ORF">RFH988_LOCUS36762</name>
</gene>
<proteinExistence type="predicted"/>
<keyword evidence="1" id="KW-0378">Hydrolase</keyword>
<dbReference type="SUPFAM" id="SSF53474">
    <property type="entry name" value="alpha/beta-Hydrolases"/>
    <property type="match status" value="1"/>
</dbReference>
<comment type="caution">
    <text evidence="3">The sequence shown here is derived from an EMBL/GenBank/DDBJ whole genome shotgun (WGS) entry which is preliminary data.</text>
</comment>
<organism evidence="3 5">
    <name type="scientific">Rotaria sordida</name>
    <dbReference type="NCBI Taxonomy" id="392033"/>
    <lineage>
        <taxon>Eukaryota</taxon>
        <taxon>Metazoa</taxon>
        <taxon>Spiralia</taxon>
        <taxon>Gnathifera</taxon>
        <taxon>Rotifera</taxon>
        <taxon>Eurotatoria</taxon>
        <taxon>Bdelloidea</taxon>
        <taxon>Philodinida</taxon>
        <taxon>Philodinidae</taxon>
        <taxon>Rotaria</taxon>
    </lineage>
</organism>